<dbReference type="Proteomes" id="UP000234254">
    <property type="component" value="Unassembled WGS sequence"/>
</dbReference>
<feature type="region of interest" description="Disordered" evidence="1">
    <location>
        <begin position="231"/>
        <end position="386"/>
    </location>
</feature>
<feature type="compositionally biased region" description="Low complexity" evidence="1">
    <location>
        <begin position="141"/>
        <end position="150"/>
    </location>
</feature>
<feature type="region of interest" description="Disordered" evidence="1">
    <location>
        <begin position="414"/>
        <end position="501"/>
    </location>
</feature>
<protein>
    <submittedName>
        <fullName evidence="2">Uncharacterized protein</fullName>
    </submittedName>
</protein>
<feature type="compositionally biased region" description="Basic and acidic residues" evidence="1">
    <location>
        <begin position="458"/>
        <end position="490"/>
    </location>
</feature>
<dbReference type="OrthoDB" id="3439035at2759"/>
<proteinExistence type="predicted"/>
<evidence type="ECO:0000313" key="2">
    <source>
        <dbReference type="EMBL" id="PKY08370.1"/>
    </source>
</evidence>
<evidence type="ECO:0000256" key="1">
    <source>
        <dbReference type="SAM" id="MobiDB-lite"/>
    </source>
</evidence>
<keyword evidence="3" id="KW-1185">Reference proteome</keyword>
<feature type="region of interest" description="Disordered" evidence="1">
    <location>
        <begin position="1"/>
        <end position="66"/>
    </location>
</feature>
<organism evidence="2 3">
    <name type="scientific">Aspergillus campestris (strain IBT 28561)</name>
    <dbReference type="NCBI Taxonomy" id="1392248"/>
    <lineage>
        <taxon>Eukaryota</taxon>
        <taxon>Fungi</taxon>
        <taxon>Dikarya</taxon>
        <taxon>Ascomycota</taxon>
        <taxon>Pezizomycotina</taxon>
        <taxon>Eurotiomycetes</taxon>
        <taxon>Eurotiomycetidae</taxon>
        <taxon>Eurotiales</taxon>
        <taxon>Aspergillaceae</taxon>
        <taxon>Aspergillus</taxon>
        <taxon>Aspergillus subgen. Circumdati</taxon>
    </lineage>
</organism>
<feature type="region of interest" description="Disordered" evidence="1">
    <location>
        <begin position="164"/>
        <end position="206"/>
    </location>
</feature>
<feature type="region of interest" description="Disordered" evidence="1">
    <location>
        <begin position="778"/>
        <end position="813"/>
    </location>
</feature>
<feature type="region of interest" description="Disordered" evidence="1">
    <location>
        <begin position="123"/>
        <end position="150"/>
    </location>
</feature>
<accession>A0A2I1DEU8</accession>
<reference evidence="2" key="1">
    <citation type="submission" date="2016-12" db="EMBL/GenBank/DDBJ databases">
        <title>The genomes of Aspergillus section Nigri reveals drivers in fungal speciation.</title>
        <authorList>
            <consortium name="DOE Joint Genome Institute"/>
            <person name="Vesth T.C."/>
            <person name="Nybo J."/>
            <person name="Theobald S."/>
            <person name="Brandl J."/>
            <person name="Frisvad J.C."/>
            <person name="Nielsen K.F."/>
            <person name="Lyhne E.K."/>
            <person name="Kogle M.E."/>
            <person name="Kuo A."/>
            <person name="Riley R."/>
            <person name="Clum A."/>
            <person name="Nolan M."/>
            <person name="Lipzen A."/>
            <person name="Salamov A."/>
            <person name="Henrissat B."/>
            <person name="Wiebenga A."/>
            <person name="De vries R.P."/>
            <person name="Grigoriev I.V."/>
            <person name="Mortensen U.H."/>
            <person name="Andersen M.R."/>
            <person name="Baker S.E."/>
        </authorList>
    </citation>
    <scope>NUCLEOTIDE SEQUENCE</scope>
    <source>
        <strain evidence="2">IBT 28561</strain>
    </source>
</reference>
<feature type="compositionally biased region" description="Acidic residues" evidence="1">
    <location>
        <begin position="800"/>
        <end position="813"/>
    </location>
</feature>
<name>A0A2I1DEU8_ASPC2</name>
<dbReference type="VEuPathDB" id="FungiDB:P168DRAFT_286493"/>
<dbReference type="EMBL" id="MSFM01000001">
    <property type="protein sequence ID" value="PKY08370.1"/>
    <property type="molecule type" value="Genomic_DNA"/>
</dbReference>
<sequence>MPTPERRTDRPPSRRNHHNDHQYSPFHLAYRDSDLDDYNASKIPSPPQNYGSTARQRDNFTKTRSLRGAFRVAGDRYSTMAEEDARTFGTPNRYRRQSVNLLSPESNPPNELAEAYRQISDAGDLVDEAPDNDFLPELRGSRSMRSSSGSLTRDNALFLNDADAGFLDDGMDESPRRRSTDHSEDKQRLRRATSNQSPVLNRNGIASALTSENLLRREEEDQAALKMEEGLEEDYGGVKPSLNLPSNWGTRGRHRSDWLRNITKRSNSESAPAAEPRATSPPKFNLEAESTSPPAPPRAAIRDALREPSSNRYNRLPSSDLHNKASAGQEENREGDPIPNTPIMVYKNSTFTKRSPTKRDSQDLLRKLSRNESPGQIRNEFLTPEAQKIQAPERRIYDKTPVVTGAWIDTPVTERQSAPLPDHLSKGIVPSPVPSRAEPARQPTPPVNQMPSSTRSPLKKDREMRVEERRQEQKPLNERPKDEGQKEKVAKQPLIKPDLPKSALETVMQDFKADKDSLDVGDDTIESLQEMLNDKPSGLKEEEDDAAYQKAVLAKLERPSPSSNDQGTDLDRLNDKLQSLADSLMEVRTGLNSIEKQVSRDADTICSLPPSPTDSGTSTTYVSHLSRWLPRLWTRGPGARRIRPTLLGWGIIFAFVWFFSESTLCDYYCHPLVSDICEGNCLDPDAPQFPYVIPTMLWRWSHLSSLLAPIGTILVAFYRLVTQLLGFSDGYVQDIPAPYVNASGEIFIHGRRLDTLPTDVTKSGGFFAAIPKPWREAQQPTETVPNLDLGQGMHGSYGEETVDDGSMEDDEYI</sequence>
<feature type="compositionally biased region" description="Basic and acidic residues" evidence="1">
    <location>
        <begin position="1"/>
        <end position="12"/>
    </location>
</feature>
<evidence type="ECO:0000313" key="3">
    <source>
        <dbReference type="Proteomes" id="UP000234254"/>
    </source>
</evidence>
<dbReference type="AlphaFoldDB" id="A0A2I1DEU8"/>
<comment type="caution">
    <text evidence="2">The sequence shown here is derived from an EMBL/GenBank/DDBJ whole genome shotgun (WGS) entry which is preliminary data.</text>
</comment>
<feature type="compositionally biased region" description="Basic and acidic residues" evidence="1">
    <location>
        <begin position="173"/>
        <end position="187"/>
    </location>
</feature>
<gene>
    <name evidence="2" type="ORF">P168DRAFT_286493</name>
</gene>
<feature type="compositionally biased region" description="Basic and acidic residues" evidence="1">
    <location>
        <begin position="357"/>
        <end position="370"/>
    </location>
</feature>
<feature type="compositionally biased region" description="Polar residues" evidence="1">
    <location>
        <begin position="308"/>
        <end position="317"/>
    </location>
</feature>
<dbReference type="RefSeq" id="XP_024696964.1">
    <property type="nucleotide sequence ID" value="XM_024836354.1"/>
</dbReference>
<dbReference type="GeneID" id="36543878"/>